<evidence type="ECO:0000256" key="1">
    <source>
        <dbReference type="SAM" id="MobiDB-lite"/>
    </source>
</evidence>
<feature type="region of interest" description="Disordered" evidence="1">
    <location>
        <begin position="129"/>
        <end position="156"/>
    </location>
</feature>
<proteinExistence type="predicted"/>
<accession>A0ABR3U430</accession>
<gene>
    <name evidence="2" type="ORF">SLS58_000620</name>
</gene>
<name>A0ABR3U430_9PEZI</name>
<feature type="compositionally biased region" description="Acidic residues" evidence="1">
    <location>
        <begin position="144"/>
        <end position="156"/>
    </location>
</feature>
<comment type="caution">
    <text evidence="2">The sequence shown here is derived from an EMBL/GenBank/DDBJ whole genome shotgun (WGS) entry which is preliminary data.</text>
</comment>
<feature type="compositionally biased region" description="Low complexity" evidence="1">
    <location>
        <begin position="28"/>
        <end position="38"/>
    </location>
</feature>
<feature type="compositionally biased region" description="Low complexity" evidence="1">
    <location>
        <begin position="52"/>
        <end position="64"/>
    </location>
</feature>
<evidence type="ECO:0000313" key="3">
    <source>
        <dbReference type="Proteomes" id="UP001521184"/>
    </source>
</evidence>
<reference evidence="2 3" key="1">
    <citation type="journal article" date="2023" name="Plant Dis.">
        <title>First Report of Diplodia intermedia Causing Canker and Dieback Diseases on Apple Trees in Canada.</title>
        <authorList>
            <person name="Ellouze W."/>
            <person name="Ilyukhin E."/>
            <person name="Sulman M."/>
            <person name="Ali S."/>
        </authorList>
    </citation>
    <scope>NUCLEOTIDE SEQUENCE [LARGE SCALE GENOMIC DNA]</scope>
    <source>
        <strain evidence="2 3">M45-28</strain>
    </source>
</reference>
<feature type="region of interest" description="Disordered" evidence="1">
    <location>
        <begin position="28"/>
        <end position="86"/>
    </location>
</feature>
<protein>
    <submittedName>
        <fullName evidence="2">Uncharacterized protein</fullName>
    </submittedName>
</protein>
<sequence length="156" mass="16643">MQIAEVLSDLTSLRVCDPAAALALVSATTTTTTSSSSTNPATELKSTTTGGNEAPPENDNNNNNKTAREKGDDDAGEEEEDVDLRRARDLLTLRTVFKQESGAGLAAELGRWREEVRRRMMAVAGEGGFAGVTAESDGFRQGGEGDEDEEGFEDWA</sequence>
<keyword evidence="3" id="KW-1185">Reference proteome</keyword>
<dbReference type="Proteomes" id="UP001521184">
    <property type="component" value="Unassembled WGS sequence"/>
</dbReference>
<evidence type="ECO:0000313" key="2">
    <source>
        <dbReference type="EMBL" id="KAL1651281.1"/>
    </source>
</evidence>
<organism evidence="2 3">
    <name type="scientific">Diplodia intermedia</name>
    <dbReference type="NCBI Taxonomy" id="856260"/>
    <lineage>
        <taxon>Eukaryota</taxon>
        <taxon>Fungi</taxon>
        <taxon>Dikarya</taxon>
        <taxon>Ascomycota</taxon>
        <taxon>Pezizomycotina</taxon>
        <taxon>Dothideomycetes</taxon>
        <taxon>Dothideomycetes incertae sedis</taxon>
        <taxon>Botryosphaeriales</taxon>
        <taxon>Botryosphaeriaceae</taxon>
        <taxon>Diplodia</taxon>
    </lineage>
</organism>
<dbReference type="EMBL" id="JAKEKT020000002">
    <property type="protein sequence ID" value="KAL1651281.1"/>
    <property type="molecule type" value="Genomic_DNA"/>
</dbReference>
<feature type="compositionally biased region" description="Polar residues" evidence="1">
    <location>
        <begin position="39"/>
        <end position="51"/>
    </location>
</feature>